<name>A0A067MU92_BOTB1</name>
<dbReference type="AlphaFoldDB" id="A0A067MU92"/>
<gene>
    <name evidence="1" type="ORF">BOTBODRAFT_291554</name>
</gene>
<accession>A0A067MU92</accession>
<dbReference type="InParanoid" id="A0A067MU92"/>
<evidence type="ECO:0000313" key="2">
    <source>
        <dbReference type="Proteomes" id="UP000027195"/>
    </source>
</evidence>
<dbReference type="Proteomes" id="UP000027195">
    <property type="component" value="Unassembled WGS sequence"/>
</dbReference>
<keyword evidence="2" id="KW-1185">Reference proteome</keyword>
<dbReference type="EMBL" id="KL198032">
    <property type="protein sequence ID" value="KDQ15412.1"/>
    <property type="molecule type" value="Genomic_DNA"/>
</dbReference>
<sequence>MSLVAKGRGPWCQFSSGPDLERFSSRDHLPCGLPTSASDRSRVPTSIKTCCATTSQRVRKGTRRVFYARTNIHINGGGVWNYGRLVIMNRYRHTRILATGSGSFYVALFFSARRLQRDAVPCFCADVEKEKLSVMVANFHYVMILRLRVAAGNFGPECLT</sequence>
<proteinExistence type="predicted"/>
<organism evidence="1 2">
    <name type="scientific">Botryobasidium botryosum (strain FD-172 SS1)</name>
    <dbReference type="NCBI Taxonomy" id="930990"/>
    <lineage>
        <taxon>Eukaryota</taxon>
        <taxon>Fungi</taxon>
        <taxon>Dikarya</taxon>
        <taxon>Basidiomycota</taxon>
        <taxon>Agaricomycotina</taxon>
        <taxon>Agaricomycetes</taxon>
        <taxon>Cantharellales</taxon>
        <taxon>Botryobasidiaceae</taxon>
        <taxon>Botryobasidium</taxon>
    </lineage>
</organism>
<reference evidence="2" key="1">
    <citation type="journal article" date="2014" name="Proc. Natl. Acad. Sci. U.S.A.">
        <title>Extensive sampling of basidiomycete genomes demonstrates inadequacy of the white-rot/brown-rot paradigm for wood decay fungi.</title>
        <authorList>
            <person name="Riley R."/>
            <person name="Salamov A.A."/>
            <person name="Brown D.W."/>
            <person name="Nagy L.G."/>
            <person name="Floudas D."/>
            <person name="Held B.W."/>
            <person name="Levasseur A."/>
            <person name="Lombard V."/>
            <person name="Morin E."/>
            <person name="Otillar R."/>
            <person name="Lindquist E.A."/>
            <person name="Sun H."/>
            <person name="LaButti K.M."/>
            <person name="Schmutz J."/>
            <person name="Jabbour D."/>
            <person name="Luo H."/>
            <person name="Baker S.E."/>
            <person name="Pisabarro A.G."/>
            <person name="Walton J.D."/>
            <person name="Blanchette R.A."/>
            <person name="Henrissat B."/>
            <person name="Martin F."/>
            <person name="Cullen D."/>
            <person name="Hibbett D.S."/>
            <person name="Grigoriev I.V."/>
        </authorList>
    </citation>
    <scope>NUCLEOTIDE SEQUENCE [LARGE SCALE GENOMIC DNA]</scope>
    <source>
        <strain evidence="2">FD-172 SS1</strain>
    </source>
</reference>
<protein>
    <submittedName>
        <fullName evidence="1">Uncharacterized protein</fullName>
    </submittedName>
</protein>
<evidence type="ECO:0000313" key="1">
    <source>
        <dbReference type="EMBL" id="KDQ15412.1"/>
    </source>
</evidence>
<dbReference type="HOGENOM" id="CLU_1651866_0_0_1"/>